<reference evidence="1 2" key="1">
    <citation type="submission" date="2024-06" db="EMBL/GenBank/DDBJ databases">
        <title>The Natural Products Discovery Center: Release of the First 8490 Sequenced Strains for Exploring Actinobacteria Biosynthetic Diversity.</title>
        <authorList>
            <person name="Kalkreuter E."/>
            <person name="Kautsar S.A."/>
            <person name="Yang D."/>
            <person name="Bader C.D."/>
            <person name="Teijaro C.N."/>
            <person name="Fluegel L."/>
            <person name="Davis C.M."/>
            <person name="Simpson J.R."/>
            <person name="Lauterbach L."/>
            <person name="Steele A.D."/>
            <person name="Gui C."/>
            <person name="Meng S."/>
            <person name="Li G."/>
            <person name="Viehrig K."/>
            <person name="Ye F."/>
            <person name="Su P."/>
            <person name="Kiefer A.F."/>
            <person name="Nichols A."/>
            <person name="Cepeda A.J."/>
            <person name="Yan W."/>
            <person name="Fan B."/>
            <person name="Jiang Y."/>
            <person name="Adhikari A."/>
            <person name="Zheng C.-J."/>
            <person name="Schuster L."/>
            <person name="Cowan T.M."/>
            <person name="Smanski M.J."/>
            <person name="Chevrette M.G."/>
            <person name="De Carvalho L.P.S."/>
            <person name="Shen B."/>
        </authorList>
    </citation>
    <scope>NUCLEOTIDE SEQUENCE [LARGE SCALE GENOMIC DNA]</scope>
    <source>
        <strain evidence="1 2">NPDC019708</strain>
    </source>
</reference>
<evidence type="ECO:0000313" key="1">
    <source>
        <dbReference type="EMBL" id="MEU1953394.1"/>
    </source>
</evidence>
<dbReference type="Proteomes" id="UP001550628">
    <property type="component" value="Unassembled WGS sequence"/>
</dbReference>
<keyword evidence="2" id="KW-1185">Reference proteome</keyword>
<proteinExistence type="predicted"/>
<gene>
    <name evidence="1" type="ORF">ABZ510_16140</name>
</gene>
<dbReference type="EMBL" id="JBEYBF010000010">
    <property type="protein sequence ID" value="MEU1953394.1"/>
    <property type="molecule type" value="Genomic_DNA"/>
</dbReference>
<protein>
    <submittedName>
        <fullName evidence="1">Uncharacterized protein</fullName>
    </submittedName>
</protein>
<sequence>MPQSSPDTRTLPRADYDRLEHYGYAGPATALTATDTDVVDRWMQNSPGWRARHWAYLNDDGVLRLAPVNVARRTTATATAA</sequence>
<name>A0ABV2WRB1_9NOCA</name>
<accession>A0ABV2WRB1</accession>
<comment type="caution">
    <text evidence="1">The sequence shown here is derived from an EMBL/GenBank/DDBJ whole genome shotgun (WGS) entry which is preliminary data.</text>
</comment>
<dbReference type="RefSeq" id="WP_356957806.1">
    <property type="nucleotide sequence ID" value="NZ_JBEYBD010000011.1"/>
</dbReference>
<organism evidence="1 2">
    <name type="scientific">Nocardia rhamnosiphila</name>
    <dbReference type="NCBI Taxonomy" id="426716"/>
    <lineage>
        <taxon>Bacteria</taxon>
        <taxon>Bacillati</taxon>
        <taxon>Actinomycetota</taxon>
        <taxon>Actinomycetes</taxon>
        <taxon>Mycobacteriales</taxon>
        <taxon>Nocardiaceae</taxon>
        <taxon>Nocardia</taxon>
    </lineage>
</organism>
<evidence type="ECO:0000313" key="2">
    <source>
        <dbReference type="Proteomes" id="UP001550628"/>
    </source>
</evidence>